<gene>
    <name evidence="2" type="ORF">DJ013_05915</name>
</gene>
<keyword evidence="3" id="KW-1185">Reference proteome</keyword>
<feature type="transmembrane region" description="Helical" evidence="1">
    <location>
        <begin position="109"/>
        <end position="129"/>
    </location>
</feature>
<keyword evidence="1" id="KW-1133">Transmembrane helix</keyword>
<feature type="transmembrane region" description="Helical" evidence="1">
    <location>
        <begin position="218"/>
        <end position="237"/>
    </location>
</feature>
<evidence type="ECO:0000313" key="2">
    <source>
        <dbReference type="EMBL" id="AWV97727.1"/>
    </source>
</evidence>
<protein>
    <recommendedName>
        <fullName evidence="4">Iron transporter</fullName>
    </recommendedName>
</protein>
<feature type="transmembrane region" description="Helical" evidence="1">
    <location>
        <begin position="267"/>
        <end position="292"/>
    </location>
</feature>
<evidence type="ECO:0008006" key="4">
    <source>
        <dbReference type="Google" id="ProtNLM"/>
    </source>
</evidence>
<dbReference type="RefSeq" id="WP_111370829.1">
    <property type="nucleotide sequence ID" value="NZ_CP029480.1"/>
</dbReference>
<feature type="transmembrane region" description="Helical" evidence="1">
    <location>
        <begin position="373"/>
        <end position="394"/>
    </location>
</feature>
<feature type="transmembrane region" description="Helical" evidence="1">
    <location>
        <begin position="141"/>
        <end position="159"/>
    </location>
</feature>
<name>A0A2Z4G924_9BACT</name>
<feature type="transmembrane region" description="Helical" evidence="1">
    <location>
        <begin position="33"/>
        <end position="54"/>
    </location>
</feature>
<feature type="transmembrane region" description="Helical" evidence="1">
    <location>
        <begin position="7"/>
        <end position="27"/>
    </location>
</feature>
<dbReference type="AlphaFoldDB" id="A0A2Z4G924"/>
<feature type="transmembrane region" description="Helical" evidence="1">
    <location>
        <begin position="340"/>
        <end position="361"/>
    </location>
</feature>
<dbReference type="NCBIfam" id="NF037982">
    <property type="entry name" value="Nramp_1"/>
    <property type="match status" value="1"/>
</dbReference>
<feature type="transmembrane region" description="Helical" evidence="1">
    <location>
        <begin position="315"/>
        <end position="334"/>
    </location>
</feature>
<evidence type="ECO:0000256" key="1">
    <source>
        <dbReference type="SAM" id="Phobius"/>
    </source>
</evidence>
<dbReference type="EMBL" id="CP029480">
    <property type="protein sequence ID" value="AWV97727.1"/>
    <property type="molecule type" value="Genomic_DNA"/>
</dbReference>
<feature type="transmembrane region" description="Helical" evidence="1">
    <location>
        <begin position="179"/>
        <end position="197"/>
    </location>
</feature>
<accession>A0A2Z4G924</accession>
<dbReference type="GO" id="GO:0046873">
    <property type="term" value="F:metal ion transmembrane transporter activity"/>
    <property type="evidence" value="ECO:0007669"/>
    <property type="project" value="InterPro"/>
</dbReference>
<proteinExistence type="predicted"/>
<sequence>MLKKLGPGLLVAAAGIGAGDMIIGIQIGLDFQWIFVAAVLLATVLKYVITAGIAKHQLETGESIIQFWNTKIPFWLRLIFILFFIVWSFMVGAALLSASGLAANSLLSFWSKETWAVVHSLLAFLMIYFGKYQSIENLTKVLILLLFVILIPTAIVLLFKTETSSEMVSAAYDTPTLIMSIIGGVGGSVTMLSYTYWLQEKNWDKKSLISDVRFDLRFSYFITALFIFALMVIASRLKMDSGDLSGPKLIFFLGEMIGDVLGTTIKLLFKICFWGVAFSSVITVWSGVPYLFQDFYQGIIKNKTTSTVPAAESKVYRAFLLFISIAPLVLTFLQNTIKNVINYTLISSVFVVGISITLLLLSRGKSKVSNSLFSKIILSLSVLVFASLLIWQAFH</sequence>
<feature type="transmembrane region" description="Helical" evidence="1">
    <location>
        <begin position="74"/>
        <end position="97"/>
    </location>
</feature>
<dbReference type="OrthoDB" id="9787548at2"/>
<organism evidence="2 3">
    <name type="scientific">Arcticibacterium luteifluviistationis</name>
    <dbReference type="NCBI Taxonomy" id="1784714"/>
    <lineage>
        <taxon>Bacteria</taxon>
        <taxon>Pseudomonadati</taxon>
        <taxon>Bacteroidota</taxon>
        <taxon>Cytophagia</taxon>
        <taxon>Cytophagales</taxon>
        <taxon>Leadbetterellaceae</taxon>
        <taxon>Arcticibacterium</taxon>
    </lineage>
</organism>
<keyword evidence="1" id="KW-0812">Transmembrane</keyword>
<reference evidence="2 3" key="1">
    <citation type="submission" date="2018-05" db="EMBL/GenBank/DDBJ databases">
        <title>Complete genome sequence of Arcticibacterium luteifluviistationis SM1504T, a cytophagaceae bacterium isolated from Arctic surface seawater.</title>
        <authorList>
            <person name="Li Y."/>
            <person name="Qin Q.-L."/>
        </authorList>
    </citation>
    <scope>NUCLEOTIDE SEQUENCE [LARGE SCALE GENOMIC DNA]</scope>
    <source>
        <strain evidence="2 3">SM1504</strain>
    </source>
</reference>
<evidence type="ECO:0000313" key="3">
    <source>
        <dbReference type="Proteomes" id="UP000249873"/>
    </source>
</evidence>
<dbReference type="KEGG" id="als:DJ013_05915"/>
<dbReference type="Proteomes" id="UP000249873">
    <property type="component" value="Chromosome"/>
</dbReference>
<keyword evidence="1" id="KW-0472">Membrane</keyword>
<dbReference type="GO" id="GO:0016020">
    <property type="term" value="C:membrane"/>
    <property type="evidence" value="ECO:0007669"/>
    <property type="project" value="UniProtKB-SubCell"/>
</dbReference>